<organism evidence="12 13">
    <name type="scientific">Lentinus brumalis</name>
    <dbReference type="NCBI Taxonomy" id="2498619"/>
    <lineage>
        <taxon>Eukaryota</taxon>
        <taxon>Fungi</taxon>
        <taxon>Dikarya</taxon>
        <taxon>Basidiomycota</taxon>
        <taxon>Agaricomycotina</taxon>
        <taxon>Agaricomycetes</taxon>
        <taxon>Polyporales</taxon>
        <taxon>Polyporaceae</taxon>
        <taxon>Lentinus</taxon>
    </lineage>
</organism>
<dbReference type="STRING" id="139420.A0A371DCT3"/>
<dbReference type="InterPro" id="IPR050363">
    <property type="entry name" value="MIP/Aquaporin"/>
</dbReference>
<proteinExistence type="inferred from homology"/>
<dbReference type="PROSITE" id="PS00221">
    <property type="entry name" value="MIP"/>
    <property type="match status" value="1"/>
</dbReference>
<comment type="similarity">
    <text evidence="2 9">Belongs to the MIP/aquaporin (TC 1.A.8) family.</text>
</comment>
<keyword evidence="5" id="KW-0677">Repeat</keyword>
<accession>A0A371DCT3</accession>
<evidence type="ECO:0000256" key="2">
    <source>
        <dbReference type="ARBA" id="ARBA00006175"/>
    </source>
</evidence>
<reference evidence="12 13" key="1">
    <citation type="journal article" date="2018" name="Biotechnol. Biofuels">
        <title>Integrative visual omics of the white-rot fungus Polyporus brumalis exposes the biotechnological potential of its oxidative enzymes for delignifying raw plant biomass.</title>
        <authorList>
            <person name="Miyauchi S."/>
            <person name="Rancon A."/>
            <person name="Drula E."/>
            <person name="Hage H."/>
            <person name="Chaduli D."/>
            <person name="Favel A."/>
            <person name="Grisel S."/>
            <person name="Henrissat B."/>
            <person name="Herpoel-Gimbert I."/>
            <person name="Ruiz-Duenas F.J."/>
            <person name="Chevret D."/>
            <person name="Hainaut M."/>
            <person name="Lin J."/>
            <person name="Wang M."/>
            <person name="Pangilinan J."/>
            <person name="Lipzen A."/>
            <person name="Lesage-Meessen L."/>
            <person name="Navarro D."/>
            <person name="Riley R."/>
            <person name="Grigoriev I.V."/>
            <person name="Zhou S."/>
            <person name="Raouche S."/>
            <person name="Rosso M.N."/>
        </authorList>
    </citation>
    <scope>NUCLEOTIDE SEQUENCE [LARGE SCALE GENOMIC DNA]</scope>
    <source>
        <strain evidence="12 13">BRFM 1820</strain>
    </source>
</reference>
<dbReference type="InterPro" id="IPR000425">
    <property type="entry name" value="MIP"/>
</dbReference>
<dbReference type="PANTHER" id="PTHR43829:SF9">
    <property type="entry name" value="AQUAPORIN-9"/>
    <property type="match status" value="1"/>
</dbReference>
<feature type="transmembrane region" description="Helical" evidence="11">
    <location>
        <begin position="146"/>
        <end position="167"/>
    </location>
</feature>
<keyword evidence="3 9" id="KW-0813">Transport</keyword>
<dbReference type="CDD" id="cd00333">
    <property type="entry name" value="MIP"/>
    <property type="match status" value="1"/>
</dbReference>
<dbReference type="PANTHER" id="PTHR43829">
    <property type="entry name" value="AQUAPORIN OR AQUAGLYCEROPORIN RELATED"/>
    <property type="match status" value="1"/>
</dbReference>
<evidence type="ECO:0000256" key="6">
    <source>
        <dbReference type="ARBA" id="ARBA00022989"/>
    </source>
</evidence>
<keyword evidence="7 11" id="KW-0472">Membrane</keyword>
<dbReference type="InterPro" id="IPR023271">
    <property type="entry name" value="Aquaporin-like"/>
</dbReference>
<feature type="transmembrane region" description="Helical" evidence="11">
    <location>
        <begin position="105"/>
        <end position="134"/>
    </location>
</feature>
<dbReference type="AlphaFoldDB" id="A0A371DCT3"/>
<dbReference type="GO" id="GO:0015250">
    <property type="term" value="F:water channel activity"/>
    <property type="evidence" value="ECO:0007669"/>
    <property type="project" value="TreeGrafter"/>
</dbReference>
<dbReference type="FunFam" id="1.20.1080.10:FF:000027">
    <property type="entry name" value="MIP aquaporin"/>
    <property type="match status" value="1"/>
</dbReference>
<keyword evidence="6 11" id="KW-1133">Transmembrane helix</keyword>
<feature type="transmembrane region" description="Helical" evidence="11">
    <location>
        <begin position="231"/>
        <end position="255"/>
    </location>
</feature>
<comment type="subcellular location">
    <subcellularLocation>
        <location evidence="1">Membrane</location>
        <topology evidence="1">Multi-pass membrane protein</topology>
    </subcellularLocation>
</comment>
<evidence type="ECO:0000256" key="4">
    <source>
        <dbReference type="ARBA" id="ARBA00022692"/>
    </source>
</evidence>
<dbReference type="InterPro" id="IPR022357">
    <property type="entry name" value="MIP_CS"/>
</dbReference>
<dbReference type="Proteomes" id="UP000256964">
    <property type="component" value="Unassembled WGS sequence"/>
</dbReference>
<feature type="transmembrane region" description="Helical" evidence="11">
    <location>
        <begin position="63"/>
        <end position="85"/>
    </location>
</feature>
<feature type="transmembrane region" description="Helical" evidence="11">
    <location>
        <begin position="195"/>
        <end position="219"/>
    </location>
</feature>
<protein>
    <submittedName>
        <fullName evidence="12">Aquaporin</fullName>
    </submittedName>
</protein>
<evidence type="ECO:0000256" key="5">
    <source>
        <dbReference type="ARBA" id="ARBA00022737"/>
    </source>
</evidence>
<feature type="transmembrane region" description="Helical" evidence="11">
    <location>
        <begin position="283"/>
        <end position="308"/>
    </location>
</feature>
<dbReference type="EMBL" id="KZ857400">
    <property type="protein sequence ID" value="RDX50348.1"/>
    <property type="molecule type" value="Genomic_DNA"/>
</dbReference>
<evidence type="ECO:0000256" key="10">
    <source>
        <dbReference type="SAM" id="MobiDB-lite"/>
    </source>
</evidence>
<feature type="region of interest" description="Disordered" evidence="10">
    <location>
        <begin position="1"/>
        <end position="31"/>
    </location>
</feature>
<keyword evidence="4 9" id="KW-0812">Transmembrane</keyword>
<dbReference type="GO" id="GO:0005886">
    <property type="term" value="C:plasma membrane"/>
    <property type="evidence" value="ECO:0007669"/>
    <property type="project" value="TreeGrafter"/>
</dbReference>
<dbReference type="Pfam" id="PF00230">
    <property type="entry name" value="MIP"/>
    <property type="match status" value="1"/>
</dbReference>
<evidence type="ECO:0000256" key="9">
    <source>
        <dbReference type="RuleBase" id="RU000477"/>
    </source>
</evidence>
<evidence type="ECO:0000256" key="3">
    <source>
        <dbReference type="ARBA" id="ARBA00022448"/>
    </source>
</evidence>
<gene>
    <name evidence="12" type="ORF">OH76DRAFT_1349325</name>
</gene>
<evidence type="ECO:0000256" key="11">
    <source>
        <dbReference type="SAM" id="Phobius"/>
    </source>
</evidence>
<evidence type="ECO:0000256" key="7">
    <source>
        <dbReference type="ARBA" id="ARBA00023136"/>
    </source>
</evidence>
<dbReference type="NCBIfam" id="TIGR00861">
    <property type="entry name" value="MIP"/>
    <property type="match status" value="1"/>
</dbReference>
<evidence type="ECO:0000313" key="12">
    <source>
        <dbReference type="EMBL" id="RDX50348.1"/>
    </source>
</evidence>
<dbReference type="OrthoDB" id="3222at2759"/>
<feature type="compositionally biased region" description="Basic and acidic residues" evidence="10">
    <location>
        <begin position="13"/>
        <end position="27"/>
    </location>
</feature>
<evidence type="ECO:0000256" key="1">
    <source>
        <dbReference type="ARBA" id="ARBA00004141"/>
    </source>
</evidence>
<sequence length="344" mass="37432">MSQRKQRTSTSSEAEKYKETASYHEDVSSSSQRAESFDGELAVHYTKYPNRWSRIREVLREPVAEFFGVMILIIFGTGVDCQVVLSGNTSVASSPKGDYLSLNFGWAVGTALGVWVSSGISGGHINPAVTIALATFRDFPWRKVPAYIFAQVMGGLCGAGIIYANYIHAIDIVEGGRNVRTLTTASLFSTYALDYMTSVSCFFDEFLGTAVLLIVVCAINDNRNGPPPPGLAPLVLFIMILGIGAALGMQTGYAINPARDLGPRLLTAMVGYGGQVFSFRNQYWLWCPVIAPIIGALVGTFLYDAFFFTGSESILNRPDARARAHHERAMAAERQRPIAGVENV</sequence>
<dbReference type="SUPFAM" id="SSF81338">
    <property type="entry name" value="Aquaporin-like"/>
    <property type="match status" value="1"/>
</dbReference>
<evidence type="ECO:0000256" key="8">
    <source>
        <dbReference type="ARBA" id="ARBA00034651"/>
    </source>
</evidence>
<keyword evidence="13" id="KW-1185">Reference proteome</keyword>
<name>A0A371DCT3_9APHY</name>
<comment type="catalytic activity">
    <reaction evidence="8">
        <text>H2O(in) = H2O(out)</text>
        <dbReference type="Rhea" id="RHEA:29667"/>
        <dbReference type="ChEBI" id="CHEBI:15377"/>
    </reaction>
</comment>
<dbReference type="GO" id="GO:0015254">
    <property type="term" value="F:glycerol channel activity"/>
    <property type="evidence" value="ECO:0007669"/>
    <property type="project" value="TreeGrafter"/>
</dbReference>
<dbReference type="Gene3D" id="1.20.1080.10">
    <property type="entry name" value="Glycerol uptake facilitator protein"/>
    <property type="match status" value="1"/>
</dbReference>
<evidence type="ECO:0000313" key="13">
    <source>
        <dbReference type="Proteomes" id="UP000256964"/>
    </source>
</evidence>
<dbReference type="PRINTS" id="PR00783">
    <property type="entry name" value="MINTRINSICP"/>
</dbReference>